<evidence type="ECO:0000313" key="3">
    <source>
        <dbReference type="Proteomes" id="UP000005463"/>
    </source>
</evidence>
<reference evidence="2 3" key="1">
    <citation type="submission" date="2008-03" db="EMBL/GenBank/DDBJ databases">
        <title>Sequencing of the draft genome and assembly of Burkholderia ambifaria IOP40-10.</title>
        <authorList>
            <consortium name="US DOE Joint Genome Institute (JGI-PGF)"/>
            <person name="Copeland A."/>
            <person name="Lucas S."/>
            <person name="Lapidus A."/>
            <person name="Glavina del Rio T."/>
            <person name="Dalin E."/>
            <person name="Tice H."/>
            <person name="Bruce D."/>
            <person name="Goodwin L."/>
            <person name="Pitluck S."/>
            <person name="Larimer F."/>
            <person name="Land M.L."/>
            <person name="Hauser L."/>
            <person name="Tiedje J."/>
            <person name="Richardson P."/>
        </authorList>
    </citation>
    <scope>NUCLEOTIDE SEQUENCE [LARGE SCALE GENOMIC DNA]</scope>
    <source>
        <strain evidence="2 3">IOP40-10</strain>
    </source>
</reference>
<proteinExistence type="predicted"/>
<dbReference type="EMBL" id="ABLC01000028">
    <property type="protein sequence ID" value="EDT04769.1"/>
    <property type="molecule type" value="Genomic_DNA"/>
</dbReference>
<gene>
    <name evidence="2" type="ORF">BamIOP4010DRAFT_1707</name>
</gene>
<protein>
    <submittedName>
        <fullName evidence="2">Uncharacterized protein</fullName>
    </submittedName>
</protein>
<dbReference type="Proteomes" id="UP000005463">
    <property type="component" value="Unassembled WGS sequence"/>
</dbReference>
<organism evidence="2 3">
    <name type="scientific">Burkholderia ambifaria IOP40-10</name>
    <dbReference type="NCBI Taxonomy" id="396596"/>
    <lineage>
        <taxon>Bacteria</taxon>
        <taxon>Pseudomonadati</taxon>
        <taxon>Pseudomonadota</taxon>
        <taxon>Betaproteobacteria</taxon>
        <taxon>Burkholderiales</taxon>
        <taxon>Burkholderiaceae</taxon>
        <taxon>Burkholderia</taxon>
        <taxon>Burkholderia cepacia complex</taxon>
    </lineage>
</organism>
<name>B1FCE8_9BURK</name>
<dbReference type="AlphaFoldDB" id="B1FCE8"/>
<sequence>MKRTVSAPVQFMLAATIVGSAVSLLKPDPVELPVLMERADKPPPDSRTTAPSRAEQPDAPWQRPRLPDPTTTAEAPEPKTASDLPPLPPAGSLASTDDPPPLPSSAPSQPSAPDIVYLGRMIRDGNTQVFFASSGGEPIVLSQGGMLDGSWKIQSISSTNVTLRHVHSGETRSIAMGGRAGGGQPGGMPAQVGQGFLASNRADVQIQPVH</sequence>
<feature type="compositionally biased region" description="Low complexity" evidence="1">
    <location>
        <begin position="68"/>
        <end position="97"/>
    </location>
</feature>
<evidence type="ECO:0000256" key="1">
    <source>
        <dbReference type="SAM" id="MobiDB-lite"/>
    </source>
</evidence>
<evidence type="ECO:0000313" key="2">
    <source>
        <dbReference type="EMBL" id="EDT04769.1"/>
    </source>
</evidence>
<dbReference type="RefSeq" id="WP_006750909.1">
    <property type="nucleotide sequence ID" value="NZ_ABLC01000028.1"/>
</dbReference>
<accession>B1FCE8</accession>
<feature type="region of interest" description="Disordered" evidence="1">
    <location>
        <begin position="35"/>
        <end position="113"/>
    </location>
</feature>
<dbReference type="PATRIC" id="fig|396596.7.peg.6161"/>
<comment type="caution">
    <text evidence="2">The sequence shown here is derived from an EMBL/GenBank/DDBJ whole genome shotgun (WGS) entry which is preliminary data.</text>
</comment>